<dbReference type="InterPro" id="IPR006860">
    <property type="entry name" value="FecR"/>
</dbReference>
<dbReference type="PIRSF" id="PIRSF018266">
    <property type="entry name" value="FecR"/>
    <property type="match status" value="1"/>
</dbReference>
<dbReference type="PANTHER" id="PTHR30273">
    <property type="entry name" value="PERIPLASMIC SIGNAL SENSOR AND SIGMA FACTOR ACTIVATOR FECR-RELATED"/>
    <property type="match status" value="1"/>
</dbReference>
<dbReference type="Pfam" id="PF04773">
    <property type="entry name" value="FecR"/>
    <property type="match status" value="1"/>
</dbReference>
<dbReference type="GO" id="GO:0016989">
    <property type="term" value="F:sigma factor antagonist activity"/>
    <property type="evidence" value="ECO:0007669"/>
    <property type="project" value="TreeGrafter"/>
</dbReference>
<dbReference type="FunFam" id="2.60.120.1440:FF:000001">
    <property type="entry name" value="Putative anti-sigma factor"/>
    <property type="match status" value="1"/>
</dbReference>
<gene>
    <name evidence="4" type="ORF">GGR42_001538</name>
</gene>
<organism evidence="4 5">
    <name type="scientific">Saonia flava</name>
    <dbReference type="NCBI Taxonomy" id="523696"/>
    <lineage>
        <taxon>Bacteria</taxon>
        <taxon>Pseudomonadati</taxon>
        <taxon>Bacteroidota</taxon>
        <taxon>Flavobacteriia</taxon>
        <taxon>Flavobacteriales</taxon>
        <taxon>Flavobacteriaceae</taxon>
        <taxon>Saonia</taxon>
    </lineage>
</organism>
<dbReference type="InterPro" id="IPR032508">
    <property type="entry name" value="FecR_C"/>
</dbReference>
<evidence type="ECO:0000259" key="3">
    <source>
        <dbReference type="Pfam" id="PF16344"/>
    </source>
</evidence>
<reference evidence="4 5" key="1">
    <citation type="submission" date="2020-03" db="EMBL/GenBank/DDBJ databases">
        <title>Genomic Encyclopedia of Type Strains, Phase IV (KMG-IV): sequencing the most valuable type-strain genomes for metagenomic binning, comparative biology and taxonomic classification.</title>
        <authorList>
            <person name="Goeker M."/>
        </authorList>
    </citation>
    <scope>NUCLEOTIDE SEQUENCE [LARGE SCALE GENOMIC DNA]</scope>
    <source>
        <strain evidence="4 5">DSM 29762</strain>
    </source>
</reference>
<keyword evidence="5" id="KW-1185">Reference proteome</keyword>
<comment type="caution">
    <text evidence="4">The sequence shown here is derived from an EMBL/GenBank/DDBJ whole genome shotgun (WGS) entry which is preliminary data.</text>
</comment>
<dbReference type="Pfam" id="PF16344">
    <property type="entry name" value="FecR_C"/>
    <property type="match status" value="1"/>
</dbReference>
<feature type="domain" description="FecR protein" evidence="2">
    <location>
        <begin position="105"/>
        <end position="198"/>
    </location>
</feature>
<feature type="transmembrane region" description="Helical" evidence="1">
    <location>
        <begin position="70"/>
        <end position="88"/>
    </location>
</feature>
<keyword evidence="1" id="KW-1133">Transmembrane helix</keyword>
<evidence type="ECO:0000313" key="5">
    <source>
        <dbReference type="Proteomes" id="UP000590442"/>
    </source>
</evidence>
<dbReference type="EMBL" id="JAATJJ010000001">
    <property type="protein sequence ID" value="NJB71076.1"/>
    <property type="molecule type" value="Genomic_DNA"/>
</dbReference>
<dbReference type="RefSeq" id="WP_167962494.1">
    <property type="nucleotide sequence ID" value="NZ_JAATJJ010000001.1"/>
</dbReference>
<name>A0A846QPV0_9FLAO</name>
<accession>A0A846QPV0</accession>
<dbReference type="Gene3D" id="3.55.50.30">
    <property type="match status" value="1"/>
</dbReference>
<dbReference type="InterPro" id="IPR012373">
    <property type="entry name" value="Ferrdict_sens_TM"/>
</dbReference>
<keyword evidence="1" id="KW-0812">Transmembrane</keyword>
<dbReference type="PANTHER" id="PTHR30273:SF2">
    <property type="entry name" value="PROTEIN FECR"/>
    <property type="match status" value="1"/>
</dbReference>
<keyword evidence="1" id="KW-0472">Membrane</keyword>
<evidence type="ECO:0000313" key="4">
    <source>
        <dbReference type="EMBL" id="NJB71076.1"/>
    </source>
</evidence>
<sequence>MTEKEVKKLIKKYLNGTITAKEEKLLELFDANLLLRNKKEISELRKHKTSIKRKLSTKNKREHRKPIRNLLKIAASITVIMGLTFFSYKKSDIVKEQPVAELVKTTAWGQKLTVTLPDGTSIKLNSGSVIKFPEKFDERTREVELNGEAFFDVAKDLNKPFIIKSGSLSTKVLGTSFNVNAYPDSERIAVTVASGKVKISSKNRNTILTPNQQGIFHKKLNSITRHEVDIVKILQWKEGIIHFDDITLNKASKILEKWYGVTFVFENEQLGECHITGTYDNEILSAVLESIVYVKKGLQYEFIEDRKILIKGSCND</sequence>
<feature type="domain" description="Protein FecR C-terminal" evidence="3">
    <location>
        <begin position="241"/>
        <end position="310"/>
    </location>
</feature>
<dbReference type="AlphaFoldDB" id="A0A846QPV0"/>
<proteinExistence type="predicted"/>
<dbReference type="Proteomes" id="UP000590442">
    <property type="component" value="Unassembled WGS sequence"/>
</dbReference>
<protein>
    <submittedName>
        <fullName evidence="4">Ferric-dicitrate binding protein FerR (Iron transport regulator)</fullName>
    </submittedName>
</protein>
<evidence type="ECO:0000256" key="1">
    <source>
        <dbReference type="SAM" id="Phobius"/>
    </source>
</evidence>
<dbReference type="Gene3D" id="2.60.120.1440">
    <property type="match status" value="1"/>
</dbReference>
<evidence type="ECO:0000259" key="2">
    <source>
        <dbReference type="Pfam" id="PF04773"/>
    </source>
</evidence>